<proteinExistence type="predicted"/>
<comment type="caution">
    <text evidence="1">The sequence shown here is derived from an EMBL/GenBank/DDBJ whole genome shotgun (WGS) entry which is preliminary data.</text>
</comment>
<dbReference type="Proteomes" id="UP000681720">
    <property type="component" value="Unassembled WGS sequence"/>
</dbReference>
<protein>
    <submittedName>
        <fullName evidence="1">Uncharacterized protein</fullName>
    </submittedName>
</protein>
<dbReference type="AlphaFoldDB" id="A0A8S3K9A3"/>
<feature type="non-terminal residue" evidence="1">
    <location>
        <position position="1"/>
    </location>
</feature>
<sequence length="36" mass="3948">MRSSSSDDHIRSHAKTSCSTTMLMSIFGDNGYDPLV</sequence>
<reference evidence="1" key="1">
    <citation type="submission" date="2021-02" db="EMBL/GenBank/DDBJ databases">
        <authorList>
            <person name="Nowell W R."/>
        </authorList>
    </citation>
    <scope>NUCLEOTIDE SEQUENCE</scope>
</reference>
<evidence type="ECO:0000313" key="2">
    <source>
        <dbReference type="Proteomes" id="UP000681720"/>
    </source>
</evidence>
<accession>A0A8S3K9A3</accession>
<organism evidence="1 2">
    <name type="scientific">Rotaria magnacalcarata</name>
    <dbReference type="NCBI Taxonomy" id="392030"/>
    <lineage>
        <taxon>Eukaryota</taxon>
        <taxon>Metazoa</taxon>
        <taxon>Spiralia</taxon>
        <taxon>Gnathifera</taxon>
        <taxon>Rotifera</taxon>
        <taxon>Eurotatoria</taxon>
        <taxon>Bdelloidea</taxon>
        <taxon>Philodinida</taxon>
        <taxon>Philodinidae</taxon>
        <taxon>Rotaria</taxon>
    </lineage>
</organism>
<evidence type="ECO:0000313" key="1">
    <source>
        <dbReference type="EMBL" id="CAF5226390.1"/>
    </source>
</evidence>
<gene>
    <name evidence="1" type="ORF">GIL414_LOCUS87093</name>
</gene>
<name>A0A8S3K9A3_9BILA</name>
<dbReference type="EMBL" id="CAJOBJ010378151">
    <property type="protein sequence ID" value="CAF5226390.1"/>
    <property type="molecule type" value="Genomic_DNA"/>
</dbReference>